<name>A0ABY7GAL0_MYAAR</name>
<dbReference type="InterPro" id="IPR039935">
    <property type="entry name" value="YML079W-like"/>
</dbReference>
<dbReference type="InterPro" id="IPR014710">
    <property type="entry name" value="RmlC-like_jellyroll"/>
</dbReference>
<organism evidence="2 3">
    <name type="scientific">Mya arenaria</name>
    <name type="common">Soft-shell clam</name>
    <dbReference type="NCBI Taxonomy" id="6604"/>
    <lineage>
        <taxon>Eukaryota</taxon>
        <taxon>Metazoa</taxon>
        <taxon>Spiralia</taxon>
        <taxon>Lophotrochozoa</taxon>
        <taxon>Mollusca</taxon>
        <taxon>Bivalvia</taxon>
        <taxon>Autobranchia</taxon>
        <taxon>Heteroconchia</taxon>
        <taxon>Euheterodonta</taxon>
        <taxon>Imparidentia</taxon>
        <taxon>Neoheterodontei</taxon>
        <taxon>Myida</taxon>
        <taxon>Myoidea</taxon>
        <taxon>Myidae</taxon>
        <taxon>Mya</taxon>
    </lineage>
</organism>
<keyword evidence="3" id="KW-1185">Reference proteome</keyword>
<dbReference type="CDD" id="cd06121">
    <property type="entry name" value="cupin_YML079wp"/>
    <property type="match status" value="1"/>
</dbReference>
<sequence>MTTDGEGVAMEIERIKKQLDLGPHPSGYGAFREMFKGDRQVIFTAKTSHSGSRSTGTSIYFLLQRPNSVQWHKHLSDEGFYWHAGGKVIIHLLSDSGELTTTTLGDVTRNEDCACQAVVPHDTWYSAELAPDAQYSLYSAVVIPGFEYEDWIQGKREEMVKQFPQHEELITRLT</sequence>
<dbReference type="Gene3D" id="2.60.120.10">
    <property type="entry name" value="Jelly Rolls"/>
    <property type="match status" value="1"/>
</dbReference>
<dbReference type="Pfam" id="PF06172">
    <property type="entry name" value="Cupin_5"/>
    <property type="match status" value="1"/>
</dbReference>
<accession>A0ABY7GAL0</accession>
<dbReference type="SUPFAM" id="SSF51182">
    <property type="entry name" value="RmlC-like cupins"/>
    <property type="match status" value="1"/>
</dbReference>
<evidence type="ECO:0000259" key="1">
    <source>
        <dbReference type="Pfam" id="PF06172"/>
    </source>
</evidence>
<dbReference type="PANTHER" id="PTHR33387:SF3">
    <property type="entry name" value="DUF985 DOMAIN-CONTAINING PROTEIN"/>
    <property type="match status" value="1"/>
</dbReference>
<gene>
    <name evidence="2" type="ORF">MAR_034000</name>
</gene>
<dbReference type="EMBL" id="CP111028">
    <property type="protein sequence ID" value="WAR31458.1"/>
    <property type="molecule type" value="Genomic_DNA"/>
</dbReference>
<dbReference type="PANTHER" id="PTHR33387">
    <property type="entry name" value="RMLC-LIKE JELLY ROLL FOLD PROTEIN"/>
    <property type="match status" value="1"/>
</dbReference>
<evidence type="ECO:0000313" key="2">
    <source>
        <dbReference type="EMBL" id="WAR31458.1"/>
    </source>
</evidence>
<dbReference type="InterPro" id="IPR009327">
    <property type="entry name" value="Cupin_DUF985"/>
</dbReference>
<dbReference type="InterPro" id="IPR011051">
    <property type="entry name" value="RmlC_Cupin_sf"/>
</dbReference>
<feature type="domain" description="DUF985" evidence="1">
    <location>
        <begin position="17"/>
        <end position="151"/>
    </location>
</feature>
<protein>
    <recommendedName>
        <fullName evidence="1">DUF985 domain-containing protein</fullName>
    </recommendedName>
</protein>
<reference evidence="2" key="1">
    <citation type="submission" date="2022-11" db="EMBL/GenBank/DDBJ databases">
        <title>Centuries of genome instability and evolution in soft-shell clam transmissible cancer (bioRxiv).</title>
        <authorList>
            <person name="Hart S.F.M."/>
            <person name="Yonemitsu M.A."/>
            <person name="Giersch R.M."/>
            <person name="Beal B.F."/>
            <person name="Arriagada G."/>
            <person name="Davis B.W."/>
            <person name="Ostrander E.A."/>
            <person name="Goff S.P."/>
            <person name="Metzger M.J."/>
        </authorList>
    </citation>
    <scope>NUCLEOTIDE SEQUENCE</scope>
    <source>
        <strain evidence="2">MELC-2E11</strain>
        <tissue evidence="2">Siphon/mantle</tissue>
    </source>
</reference>
<dbReference type="Proteomes" id="UP001164746">
    <property type="component" value="Chromosome 17"/>
</dbReference>
<proteinExistence type="predicted"/>
<evidence type="ECO:0000313" key="3">
    <source>
        <dbReference type="Proteomes" id="UP001164746"/>
    </source>
</evidence>